<dbReference type="InterPro" id="IPR052895">
    <property type="entry name" value="HetReg/Transcr_Mod"/>
</dbReference>
<evidence type="ECO:0000313" key="3">
    <source>
        <dbReference type="Proteomes" id="UP000019471"/>
    </source>
</evidence>
<proteinExistence type="predicted"/>
<evidence type="ECO:0000259" key="1">
    <source>
        <dbReference type="Pfam" id="PF06985"/>
    </source>
</evidence>
<dbReference type="RefSeq" id="XP_007744760.1">
    <property type="nucleotide sequence ID" value="XM_007746570.1"/>
</dbReference>
<dbReference type="EMBL" id="AMGX01000008">
    <property type="protein sequence ID" value="EXJ70981.1"/>
    <property type="molecule type" value="Genomic_DNA"/>
</dbReference>
<dbReference type="HOGENOM" id="CLU_478956_0_0_1"/>
<dbReference type="InterPro" id="IPR010730">
    <property type="entry name" value="HET"/>
</dbReference>
<protein>
    <recommendedName>
        <fullName evidence="1">Heterokaryon incompatibility domain-containing protein</fullName>
    </recommendedName>
</protein>
<dbReference type="GeneID" id="19190687"/>
<evidence type="ECO:0000313" key="2">
    <source>
        <dbReference type="EMBL" id="EXJ70981.1"/>
    </source>
</evidence>
<gene>
    <name evidence="2" type="ORF">A1O5_05974</name>
</gene>
<dbReference type="eggNOG" id="ENOG502SUZ5">
    <property type="taxonomic scope" value="Eukaryota"/>
</dbReference>
<dbReference type="Proteomes" id="UP000019471">
    <property type="component" value="Unassembled WGS sequence"/>
</dbReference>
<comment type="caution">
    <text evidence="2">The sequence shown here is derived from an EMBL/GenBank/DDBJ whole genome shotgun (WGS) entry which is preliminary data.</text>
</comment>
<dbReference type="PANTHER" id="PTHR24148:SF73">
    <property type="entry name" value="HET DOMAIN PROTEIN (AFU_ORTHOLOGUE AFUA_8G01020)"/>
    <property type="match status" value="1"/>
</dbReference>
<dbReference type="AlphaFoldDB" id="W9X230"/>
<dbReference type="OrthoDB" id="4161616at2759"/>
<organism evidence="2 3">
    <name type="scientific">Cladophialophora psammophila CBS 110553</name>
    <dbReference type="NCBI Taxonomy" id="1182543"/>
    <lineage>
        <taxon>Eukaryota</taxon>
        <taxon>Fungi</taxon>
        <taxon>Dikarya</taxon>
        <taxon>Ascomycota</taxon>
        <taxon>Pezizomycotina</taxon>
        <taxon>Eurotiomycetes</taxon>
        <taxon>Chaetothyriomycetidae</taxon>
        <taxon>Chaetothyriales</taxon>
        <taxon>Herpotrichiellaceae</taxon>
        <taxon>Cladophialophora</taxon>
    </lineage>
</organism>
<reference evidence="2 3" key="1">
    <citation type="submission" date="2013-03" db="EMBL/GenBank/DDBJ databases">
        <title>The Genome Sequence of Cladophialophora psammophila CBS 110553.</title>
        <authorList>
            <consortium name="The Broad Institute Genomics Platform"/>
            <person name="Cuomo C."/>
            <person name="de Hoog S."/>
            <person name="Gorbushina A."/>
            <person name="Walker B."/>
            <person name="Young S.K."/>
            <person name="Zeng Q."/>
            <person name="Gargeya S."/>
            <person name="Fitzgerald M."/>
            <person name="Haas B."/>
            <person name="Abouelleil A."/>
            <person name="Allen A.W."/>
            <person name="Alvarado L."/>
            <person name="Arachchi H.M."/>
            <person name="Berlin A.M."/>
            <person name="Chapman S.B."/>
            <person name="Gainer-Dewar J."/>
            <person name="Goldberg J."/>
            <person name="Griggs A."/>
            <person name="Gujja S."/>
            <person name="Hansen M."/>
            <person name="Howarth C."/>
            <person name="Imamovic A."/>
            <person name="Ireland A."/>
            <person name="Larimer J."/>
            <person name="McCowan C."/>
            <person name="Murphy C."/>
            <person name="Pearson M."/>
            <person name="Poon T.W."/>
            <person name="Priest M."/>
            <person name="Roberts A."/>
            <person name="Saif S."/>
            <person name="Shea T."/>
            <person name="Sisk P."/>
            <person name="Sykes S."/>
            <person name="Wortman J."/>
            <person name="Nusbaum C."/>
            <person name="Birren B."/>
        </authorList>
    </citation>
    <scope>NUCLEOTIDE SEQUENCE [LARGE SCALE GENOMIC DNA]</scope>
    <source>
        <strain evidence="2 3">CBS 110553</strain>
    </source>
</reference>
<sequence length="560" mass="63929">MSTAEAFQHRPLDLTQPGIRVLDLLPLQADGAIRCRLRHDVLGPSLQFSAVSYEWGSLVSGKHEIYIDDMSFQVHHNLLLLLTALLNIYPTDGYKSLWIDALCIDQLNIGEKNHQVQQMKNIYQTAANVLVWLGPSDDKTDRLFDFLQDLCIPDSAENAARSVAQLTLEQWKHYQDKVFGAGVPVWEACEALSKRTYWSRTWILQEILLANQPLIFCGDNKVPWQAWAILLDTLDKNPVEFVKIWAPDIWGSPAMSVSREWFALIDEGPRENLIQLTTAFRKSECSILQDKVYGLLGLLSGGSKLLVDYDREIEDLLLDLLEMTTSDTTISDVENLLEMFEINTLSSIQMALDCVYAGKRPIAQSSGWLKIGAILKGTNAAKDISSRVHLRQLRWCNQLESQQLIWRFTSPCDLDSWSSGRWKDLQPPFLKSNLLTHARDVLDFSKPYDKPCAKPQTSPHHTNPRFAIGFTRFEIMPSPSKVPDRFMIHVTLYFAPEDVPVALEACRTLFEEAWKDPRLDFCQIVQDANEAGTIRIQEAWNASRKYLEEVCIEYRVLAFH</sequence>
<dbReference type="PANTHER" id="PTHR24148">
    <property type="entry name" value="ANKYRIN REPEAT DOMAIN-CONTAINING PROTEIN 39 HOMOLOG-RELATED"/>
    <property type="match status" value="1"/>
</dbReference>
<keyword evidence="3" id="KW-1185">Reference proteome</keyword>
<feature type="domain" description="Heterokaryon incompatibility" evidence="1">
    <location>
        <begin position="48"/>
        <end position="206"/>
    </location>
</feature>
<name>W9X230_9EURO</name>
<accession>W9X230</accession>
<dbReference type="STRING" id="1182543.W9X230"/>
<dbReference type="Pfam" id="PF06985">
    <property type="entry name" value="HET"/>
    <property type="match status" value="1"/>
</dbReference>